<dbReference type="OrthoDB" id="3269232at2759"/>
<organism evidence="2 3">
    <name type="scientific">Coprinopsis marcescibilis</name>
    <name type="common">Agaric fungus</name>
    <name type="synonym">Psathyrella marcescibilis</name>
    <dbReference type="NCBI Taxonomy" id="230819"/>
    <lineage>
        <taxon>Eukaryota</taxon>
        <taxon>Fungi</taxon>
        <taxon>Dikarya</taxon>
        <taxon>Basidiomycota</taxon>
        <taxon>Agaricomycotina</taxon>
        <taxon>Agaricomycetes</taxon>
        <taxon>Agaricomycetidae</taxon>
        <taxon>Agaricales</taxon>
        <taxon>Agaricineae</taxon>
        <taxon>Psathyrellaceae</taxon>
        <taxon>Coprinopsis</taxon>
    </lineage>
</organism>
<proteinExistence type="predicted"/>
<accession>A0A5C3KGD8</accession>
<feature type="region of interest" description="Disordered" evidence="1">
    <location>
        <begin position="1"/>
        <end position="20"/>
    </location>
</feature>
<dbReference type="EMBL" id="ML210369">
    <property type="protein sequence ID" value="TFK18917.1"/>
    <property type="molecule type" value="Genomic_DNA"/>
</dbReference>
<name>A0A5C3KGD8_COPMA</name>
<gene>
    <name evidence="2" type="ORF">FA15DRAFT_556864</name>
</gene>
<sequence length="63" mass="7247">EEKKNKKAPTGKIMGDGLPHMLTSDEFLNRVQKHNDAQKQRELETEAKAQAKLDWQAAVKTWE</sequence>
<feature type="non-terminal residue" evidence="2">
    <location>
        <position position="1"/>
    </location>
</feature>
<evidence type="ECO:0000256" key="1">
    <source>
        <dbReference type="SAM" id="MobiDB-lite"/>
    </source>
</evidence>
<evidence type="ECO:0000313" key="2">
    <source>
        <dbReference type="EMBL" id="TFK18917.1"/>
    </source>
</evidence>
<dbReference type="AlphaFoldDB" id="A0A5C3KGD8"/>
<feature type="non-terminal residue" evidence="2">
    <location>
        <position position="63"/>
    </location>
</feature>
<dbReference type="Proteomes" id="UP000307440">
    <property type="component" value="Unassembled WGS sequence"/>
</dbReference>
<keyword evidence="3" id="KW-1185">Reference proteome</keyword>
<evidence type="ECO:0000313" key="3">
    <source>
        <dbReference type="Proteomes" id="UP000307440"/>
    </source>
</evidence>
<protein>
    <submittedName>
        <fullName evidence="2">Uncharacterized protein</fullName>
    </submittedName>
</protein>
<reference evidence="2 3" key="1">
    <citation type="journal article" date="2019" name="Nat. Ecol. Evol.">
        <title>Megaphylogeny resolves global patterns of mushroom evolution.</title>
        <authorList>
            <person name="Varga T."/>
            <person name="Krizsan K."/>
            <person name="Foldi C."/>
            <person name="Dima B."/>
            <person name="Sanchez-Garcia M."/>
            <person name="Sanchez-Ramirez S."/>
            <person name="Szollosi G.J."/>
            <person name="Szarkandi J.G."/>
            <person name="Papp V."/>
            <person name="Albert L."/>
            <person name="Andreopoulos W."/>
            <person name="Angelini C."/>
            <person name="Antonin V."/>
            <person name="Barry K.W."/>
            <person name="Bougher N.L."/>
            <person name="Buchanan P."/>
            <person name="Buyck B."/>
            <person name="Bense V."/>
            <person name="Catcheside P."/>
            <person name="Chovatia M."/>
            <person name="Cooper J."/>
            <person name="Damon W."/>
            <person name="Desjardin D."/>
            <person name="Finy P."/>
            <person name="Geml J."/>
            <person name="Haridas S."/>
            <person name="Hughes K."/>
            <person name="Justo A."/>
            <person name="Karasinski D."/>
            <person name="Kautmanova I."/>
            <person name="Kiss B."/>
            <person name="Kocsube S."/>
            <person name="Kotiranta H."/>
            <person name="LaButti K.M."/>
            <person name="Lechner B.E."/>
            <person name="Liimatainen K."/>
            <person name="Lipzen A."/>
            <person name="Lukacs Z."/>
            <person name="Mihaltcheva S."/>
            <person name="Morgado L.N."/>
            <person name="Niskanen T."/>
            <person name="Noordeloos M.E."/>
            <person name="Ohm R.A."/>
            <person name="Ortiz-Santana B."/>
            <person name="Ovrebo C."/>
            <person name="Racz N."/>
            <person name="Riley R."/>
            <person name="Savchenko A."/>
            <person name="Shiryaev A."/>
            <person name="Soop K."/>
            <person name="Spirin V."/>
            <person name="Szebenyi C."/>
            <person name="Tomsovsky M."/>
            <person name="Tulloss R.E."/>
            <person name="Uehling J."/>
            <person name="Grigoriev I.V."/>
            <person name="Vagvolgyi C."/>
            <person name="Papp T."/>
            <person name="Martin F.M."/>
            <person name="Miettinen O."/>
            <person name="Hibbett D.S."/>
            <person name="Nagy L.G."/>
        </authorList>
    </citation>
    <scope>NUCLEOTIDE SEQUENCE [LARGE SCALE GENOMIC DNA]</scope>
    <source>
        <strain evidence="2 3">CBS 121175</strain>
    </source>
</reference>